<dbReference type="Gene3D" id="3.30.70.141">
    <property type="entry name" value="Nucleoside diphosphate kinase-like domain"/>
    <property type="match status" value="1"/>
</dbReference>
<dbReference type="SMART" id="SM00562">
    <property type="entry name" value="NDK"/>
    <property type="match status" value="1"/>
</dbReference>
<reference evidence="18 19" key="1">
    <citation type="submission" date="2014-12" db="EMBL/GenBank/DDBJ databases">
        <title>Genome sequence of Methanobrevibacter arboriphilicus DH1, DSM1125.</title>
        <authorList>
            <person name="Poehlein A."/>
            <person name="Thauer R.K."/>
            <person name="Seedorf H."/>
            <person name="Daniel R."/>
        </authorList>
    </citation>
    <scope>NUCLEOTIDE SEQUENCE [LARGE SCALE GENOMIC DNA]</scope>
    <source>
        <strain evidence="18 19">DH1</strain>
    </source>
</reference>
<dbReference type="NCBIfam" id="NF001908">
    <property type="entry name" value="PRK00668.1"/>
    <property type="match status" value="1"/>
</dbReference>
<dbReference type="Proteomes" id="UP000191661">
    <property type="component" value="Unassembled WGS sequence"/>
</dbReference>
<evidence type="ECO:0000256" key="6">
    <source>
        <dbReference type="ARBA" id="ARBA00022679"/>
    </source>
</evidence>
<dbReference type="FunFam" id="3.30.70.141:FF:000003">
    <property type="entry name" value="Nucleoside diphosphate kinase"/>
    <property type="match status" value="1"/>
</dbReference>
<feature type="binding site" evidence="13 14">
    <location>
        <position position="86"/>
    </location>
    <ligand>
        <name>ATP</name>
        <dbReference type="ChEBI" id="CHEBI:30616"/>
    </ligand>
</feature>
<evidence type="ECO:0000256" key="7">
    <source>
        <dbReference type="ARBA" id="ARBA00022723"/>
    </source>
</evidence>
<comment type="catalytic activity">
    <reaction evidence="13">
        <text>a ribonucleoside 5'-diphosphate + ATP = a ribonucleoside 5'-triphosphate + ADP</text>
        <dbReference type="Rhea" id="RHEA:18113"/>
        <dbReference type="ChEBI" id="CHEBI:30616"/>
        <dbReference type="ChEBI" id="CHEBI:57930"/>
        <dbReference type="ChEBI" id="CHEBI:61557"/>
        <dbReference type="ChEBI" id="CHEBI:456216"/>
        <dbReference type="EC" id="2.7.4.6"/>
    </reaction>
</comment>
<evidence type="ECO:0000313" key="19">
    <source>
        <dbReference type="Proteomes" id="UP000191661"/>
    </source>
</evidence>
<feature type="binding site" evidence="13 14">
    <location>
        <position position="103"/>
    </location>
    <ligand>
        <name>ATP</name>
        <dbReference type="ChEBI" id="CHEBI:30616"/>
    </ligand>
</feature>
<dbReference type="GO" id="GO:0005737">
    <property type="term" value="C:cytoplasm"/>
    <property type="evidence" value="ECO:0007669"/>
    <property type="project" value="UniProtKB-SubCell"/>
</dbReference>
<dbReference type="GO" id="GO:0004550">
    <property type="term" value="F:nucleoside diphosphate kinase activity"/>
    <property type="evidence" value="ECO:0007669"/>
    <property type="project" value="UniProtKB-UniRule"/>
</dbReference>
<dbReference type="SUPFAM" id="SSF54919">
    <property type="entry name" value="Nucleoside diphosphate kinase, NDK"/>
    <property type="match status" value="1"/>
</dbReference>
<accession>A0A1V6N2T9</accession>
<comment type="function">
    <text evidence="13">Major role in the synthesis of nucleoside triphosphates other than ATP. The ATP gamma phosphate is transferred to the NDP beta phosphate via a ping-pong mechanism, using a phosphorylated active-site intermediate.</text>
</comment>
<comment type="similarity">
    <text evidence="2 13 14 15">Belongs to the NDK family.</text>
</comment>
<evidence type="ECO:0000256" key="1">
    <source>
        <dbReference type="ARBA" id="ARBA00001946"/>
    </source>
</evidence>
<keyword evidence="13" id="KW-0963">Cytoplasm</keyword>
<comment type="caution">
    <text evidence="18">The sequence shown here is derived from an EMBL/GenBank/DDBJ whole genome shotgun (WGS) entry which is preliminary data.</text>
</comment>
<feature type="binding site" evidence="13 14">
    <location>
        <position position="113"/>
    </location>
    <ligand>
        <name>ATP</name>
        <dbReference type="ChEBI" id="CHEBI:30616"/>
    </ligand>
</feature>
<keyword evidence="6 13" id="KW-0808">Transferase</keyword>
<evidence type="ECO:0000256" key="9">
    <source>
        <dbReference type="ARBA" id="ARBA00022777"/>
    </source>
</evidence>
<dbReference type="GO" id="GO:0006228">
    <property type="term" value="P:UTP biosynthetic process"/>
    <property type="evidence" value="ECO:0007669"/>
    <property type="project" value="UniProtKB-UniRule"/>
</dbReference>
<evidence type="ECO:0000256" key="3">
    <source>
        <dbReference type="ARBA" id="ARBA00012966"/>
    </source>
</evidence>
<keyword evidence="19" id="KW-1185">Reference proteome</keyword>
<protein>
    <recommendedName>
        <fullName evidence="4 13">Nucleoside diphosphate kinase</fullName>
        <shortName evidence="13">NDK</shortName>
        <shortName evidence="13">NDP kinase</shortName>
        <ecNumber evidence="3 13">2.7.4.6</ecNumber>
    </recommendedName>
    <alternativeName>
        <fullName evidence="13">Nucleoside-2-P kinase</fullName>
    </alternativeName>
</protein>
<dbReference type="InterPro" id="IPR001564">
    <property type="entry name" value="Nucleoside_diP_kinase"/>
</dbReference>
<evidence type="ECO:0000256" key="13">
    <source>
        <dbReference type="HAMAP-Rule" id="MF_00451"/>
    </source>
</evidence>
<feature type="active site" description="Pros-phosphohistidine intermediate" evidence="13 14">
    <location>
        <position position="116"/>
    </location>
</feature>
<dbReference type="AlphaFoldDB" id="A0A1V6N2T9"/>
<keyword evidence="8 13" id="KW-0547">Nucleotide-binding</keyword>
<dbReference type="PRINTS" id="PR01243">
    <property type="entry name" value="NUCDPKINASE"/>
</dbReference>
<dbReference type="EMBL" id="JXMW01000007">
    <property type="protein sequence ID" value="OQD58873.1"/>
    <property type="molecule type" value="Genomic_DNA"/>
</dbReference>
<dbReference type="Pfam" id="PF00334">
    <property type="entry name" value="NDK"/>
    <property type="match status" value="1"/>
</dbReference>
<dbReference type="PANTHER" id="PTHR11349">
    <property type="entry name" value="NUCLEOSIDE DIPHOSPHATE KINASE"/>
    <property type="match status" value="1"/>
</dbReference>
<keyword evidence="10 13" id="KW-0067">ATP-binding</keyword>
<dbReference type="HAMAP" id="MF_00451">
    <property type="entry name" value="NDP_kinase"/>
    <property type="match status" value="1"/>
</dbReference>
<keyword evidence="7 13" id="KW-0479">Metal-binding</keyword>
<sequence>MMEKSFVMMKPDAVQRRIMGKILTRFEEKGLQIVAAKLLKIDEDLAKEHYGEHSEKPFFNDLVSYITSSPSFAMVIEGDDAISLIRKIVGATNPKEADLGTIRGDFAMDMGRNIIHASDSPASAEREISLFFNEDEICEYKIADDSWIYE</sequence>
<dbReference type="CDD" id="cd04413">
    <property type="entry name" value="NDPk_I"/>
    <property type="match status" value="1"/>
</dbReference>
<evidence type="ECO:0000256" key="2">
    <source>
        <dbReference type="ARBA" id="ARBA00008142"/>
    </source>
</evidence>
<dbReference type="PROSITE" id="PS51374">
    <property type="entry name" value="NDPK_LIKE"/>
    <property type="match status" value="1"/>
</dbReference>
<dbReference type="InterPro" id="IPR036850">
    <property type="entry name" value="NDK-like_dom_sf"/>
</dbReference>
<dbReference type="GO" id="GO:0006241">
    <property type="term" value="P:CTP biosynthetic process"/>
    <property type="evidence" value="ECO:0007669"/>
    <property type="project" value="UniProtKB-UniRule"/>
</dbReference>
<dbReference type="EC" id="2.7.4.6" evidence="3 13"/>
<evidence type="ECO:0000256" key="5">
    <source>
        <dbReference type="ARBA" id="ARBA00022553"/>
    </source>
</evidence>
<dbReference type="GO" id="GO:0006183">
    <property type="term" value="P:GTP biosynthetic process"/>
    <property type="evidence" value="ECO:0007669"/>
    <property type="project" value="UniProtKB-UniRule"/>
</dbReference>
<keyword evidence="5 13" id="KW-0597">Phosphoprotein</keyword>
<evidence type="ECO:0000256" key="12">
    <source>
        <dbReference type="ARBA" id="ARBA00023080"/>
    </source>
</evidence>
<evidence type="ECO:0000256" key="15">
    <source>
        <dbReference type="RuleBase" id="RU004011"/>
    </source>
</evidence>
<evidence type="ECO:0000256" key="11">
    <source>
        <dbReference type="ARBA" id="ARBA00022842"/>
    </source>
</evidence>
<dbReference type="InterPro" id="IPR023005">
    <property type="entry name" value="Nucleoside_diP_kinase_AS"/>
</dbReference>
<keyword evidence="11 13" id="KW-0460">Magnesium</keyword>
<evidence type="ECO:0000313" key="18">
    <source>
        <dbReference type="EMBL" id="OQD58873.1"/>
    </source>
</evidence>
<evidence type="ECO:0000256" key="16">
    <source>
        <dbReference type="RuleBase" id="RU004013"/>
    </source>
</evidence>
<gene>
    <name evidence="13 18" type="primary">ndk</name>
    <name evidence="18" type="ORF">MBBAR_7c00450</name>
</gene>
<evidence type="ECO:0000256" key="8">
    <source>
        <dbReference type="ARBA" id="ARBA00022741"/>
    </source>
</evidence>
<dbReference type="OrthoDB" id="6874at2157"/>
<dbReference type="GO" id="GO:0046872">
    <property type="term" value="F:metal ion binding"/>
    <property type="evidence" value="ECO:0007669"/>
    <property type="project" value="UniProtKB-KW"/>
</dbReference>
<feature type="domain" description="Nucleoside diphosphate kinase-like" evidence="17">
    <location>
        <begin position="2"/>
        <end position="139"/>
    </location>
</feature>
<evidence type="ECO:0000259" key="17">
    <source>
        <dbReference type="SMART" id="SM00562"/>
    </source>
</evidence>
<dbReference type="GO" id="GO:0005524">
    <property type="term" value="F:ATP binding"/>
    <property type="evidence" value="ECO:0007669"/>
    <property type="project" value="UniProtKB-UniRule"/>
</dbReference>
<dbReference type="PROSITE" id="PS00469">
    <property type="entry name" value="NDPK"/>
    <property type="match status" value="1"/>
</dbReference>
<dbReference type="RefSeq" id="WP_080460290.1">
    <property type="nucleotide sequence ID" value="NZ_JXMW01000007.1"/>
</dbReference>
<proteinExistence type="inferred from homology"/>
<evidence type="ECO:0000256" key="4">
    <source>
        <dbReference type="ARBA" id="ARBA00017632"/>
    </source>
</evidence>
<keyword evidence="12 13" id="KW-0546">Nucleotide metabolism</keyword>
<evidence type="ECO:0000256" key="14">
    <source>
        <dbReference type="PROSITE-ProRule" id="PRU00706"/>
    </source>
</evidence>
<feature type="binding site" evidence="13 14">
    <location>
        <position position="92"/>
    </location>
    <ligand>
        <name>ATP</name>
        <dbReference type="ChEBI" id="CHEBI:30616"/>
    </ligand>
</feature>
<organism evidence="18 19">
    <name type="scientific">Methanobrevibacter arboriphilus JCM 13429 = DSM 1125</name>
    <dbReference type="NCBI Taxonomy" id="1300164"/>
    <lineage>
        <taxon>Archaea</taxon>
        <taxon>Methanobacteriati</taxon>
        <taxon>Methanobacteriota</taxon>
        <taxon>Methanomada group</taxon>
        <taxon>Methanobacteria</taxon>
        <taxon>Methanobacteriales</taxon>
        <taxon>Methanobacteriaceae</taxon>
        <taxon>Methanobrevibacter</taxon>
    </lineage>
</organism>
<name>A0A1V6N2T9_METAZ</name>
<feature type="binding site" evidence="13 14">
    <location>
        <position position="58"/>
    </location>
    <ligand>
        <name>ATP</name>
        <dbReference type="ChEBI" id="CHEBI:30616"/>
    </ligand>
</feature>
<comment type="cofactor">
    <cofactor evidence="1 13">
        <name>Mg(2+)</name>
        <dbReference type="ChEBI" id="CHEBI:18420"/>
    </cofactor>
</comment>
<dbReference type="InterPro" id="IPR034907">
    <property type="entry name" value="NDK-like_dom"/>
</dbReference>
<comment type="catalytic activity">
    <reaction evidence="13 16">
        <text>a 2'-deoxyribonucleoside 5'-diphosphate + ATP = a 2'-deoxyribonucleoside 5'-triphosphate + ADP</text>
        <dbReference type="Rhea" id="RHEA:44640"/>
        <dbReference type="ChEBI" id="CHEBI:30616"/>
        <dbReference type="ChEBI" id="CHEBI:61560"/>
        <dbReference type="ChEBI" id="CHEBI:73316"/>
        <dbReference type="ChEBI" id="CHEBI:456216"/>
        <dbReference type="EC" id="2.7.4.6"/>
    </reaction>
</comment>
<evidence type="ECO:0000256" key="10">
    <source>
        <dbReference type="ARBA" id="ARBA00022840"/>
    </source>
</evidence>
<comment type="subcellular location">
    <subcellularLocation>
        <location evidence="13">Cytoplasm</location>
    </subcellularLocation>
</comment>
<feature type="binding site" evidence="13 14">
    <location>
        <position position="10"/>
    </location>
    <ligand>
        <name>ATP</name>
        <dbReference type="ChEBI" id="CHEBI:30616"/>
    </ligand>
</feature>
<keyword evidence="9 13" id="KW-0418">Kinase</keyword>